<name>A0AAV6Y7L9_9LAMI</name>
<proteinExistence type="predicted"/>
<dbReference type="AlphaFoldDB" id="A0AAV6Y7L9"/>
<organism evidence="2 3">
    <name type="scientific">Buddleja alternifolia</name>
    <dbReference type="NCBI Taxonomy" id="168488"/>
    <lineage>
        <taxon>Eukaryota</taxon>
        <taxon>Viridiplantae</taxon>
        <taxon>Streptophyta</taxon>
        <taxon>Embryophyta</taxon>
        <taxon>Tracheophyta</taxon>
        <taxon>Spermatophyta</taxon>
        <taxon>Magnoliopsida</taxon>
        <taxon>eudicotyledons</taxon>
        <taxon>Gunneridae</taxon>
        <taxon>Pentapetalae</taxon>
        <taxon>asterids</taxon>
        <taxon>lamiids</taxon>
        <taxon>Lamiales</taxon>
        <taxon>Scrophulariaceae</taxon>
        <taxon>Buddlejeae</taxon>
        <taxon>Buddleja</taxon>
    </lineage>
</organism>
<evidence type="ECO:0000313" key="3">
    <source>
        <dbReference type="Proteomes" id="UP000826271"/>
    </source>
</evidence>
<feature type="compositionally biased region" description="Acidic residues" evidence="1">
    <location>
        <begin position="51"/>
        <end position="61"/>
    </location>
</feature>
<accession>A0AAV6Y7L9</accession>
<feature type="region of interest" description="Disordered" evidence="1">
    <location>
        <begin position="38"/>
        <end position="67"/>
    </location>
</feature>
<evidence type="ECO:0000313" key="2">
    <source>
        <dbReference type="EMBL" id="KAG8388744.1"/>
    </source>
</evidence>
<evidence type="ECO:0008006" key="4">
    <source>
        <dbReference type="Google" id="ProtNLM"/>
    </source>
</evidence>
<dbReference type="EMBL" id="WHWC01000002">
    <property type="protein sequence ID" value="KAG8388744.1"/>
    <property type="molecule type" value="Genomic_DNA"/>
</dbReference>
<dbReference type="Proteomes" id="UP000826271">
    <property type="component" value="Unassembled WGS sequence"/>
</dbReference>
<protein>
    <recommendedName>
        <fullName evidence="4">Recombination activating protein 1</fullName>
    </recommendedName>
</protein>
<keyword evidence="3" id="KW-1185">Reference proteome</keyword>
<comment type="caution">
    <text evidence="2">The sequence shown here is derived from an EMBL/GenBank/DDBJ whole genome shotgun (WGS) entry which is preliminary data.</text>
</comment>
<evidence type="ECO:0000256" key="1">
    <source>
        <dbReference type="SAM" id="MobiDB-lite"/>
    </source>
</evidence>
<sequence length="111" mass="12934">MDEKRAKGLCFYCDEKFNKEHVCSKRRQLYIMEMSDQCEEEELEQSHQEEGIEGSQDEESTHDEQLINHHVSMNAMTGVHDFRTMRVNGCKKVGIKVGFPYTISSSIGKWK</sequence>
<reference evidence="2" key="1">
    <citation type="submission" date="2019-10" db="EMBL/GenBank/DDBJ databases">
        <authorList>
            <person name="Zhang R."/>
            <person name="Pan Y."/>
            <person name="Wang J."/>
            <person name="Ma R."/>
            <person name="Yu S."/>
        </authorList>
    </citation>
    <scope>NUCLEOTIDE SEQUENCE</scope>
    <source>
        <strain evidence="2">LA-IB0</strain>
        <tissue evidence="2">Leaf</tissue>
    </source>
</reference>
<gene>
    <name evidence="2" type="ORF">BUALT_Bualt02G0157100</name>
</gene>